<accession>A0A6G1HAC5</accession>
<feature type="signal peptide" evidence="3">
    <location>
        <begin position="1"/>
        <end position="21"/>
    </location>
</feature>
<keyword evidence="2" id="KW-0472">Membrane</keyword>
<dbReference type="OrthoDB" id="5406216at2759"/>
<evidence type="ECO:0000313" key="5">
    <source>
        <dbReference type="Proteomes" id="UP000800041"/>
    </source>
</evidence>
<gene>
    <name evidence="4" type="ORF">K402DRAFT_401502</name>
</gene>
<proteinExistence type="predicted"/>
<feature type="region of interest" description="Disordered" evidence="1">
    <location>
        <begin position="50"/>
        <end position="172"/>
    </location>
</feature>
<organism evidence="4 5">
    <name type="scientific">Aulographum hederae CBS 113979</name>
    <dbReference type="NCBI Taxonomy" id="1176131"/>
    <lineage>
        <taxon>Eukaryota</taxon>
        <taxon>Fungi</taxon>
        <taxon>Dikarya</taxon>
        <taxon>Ascomycota</taxon>
        <taxon>Pezizomycotina</taxon>
        <taxon>Dothideomycetes</taxon>
        <taxon>Pleosporomycetidae</taxon>
        <taxon>Aulographales</taxon>
        <taxon>Aulographaceae</taxon>
    </lineage>
</organism>
<feature type="transmembrane region" description="Helical" evidence="2">
    <location>
        <begin position="242"/>
        <end position="264"/>
    </location>
</feature>
<sequence length="265" mass="25740">MRLSRSTALLLPALAAGSAIAMPAQDAPESNLQNDKLVPVHKDSHPVKLDLRQLGNGNGFNAPADTPAATTPAAAADTTPAAAAQTTPEAAANTPAANTPAAADNTTPSAAVAATTPAAPATPAATTPAAVTPAPAPPLAPVAPAGGAGAPPAPVPGAPTTPGGAEPDPSQFPVATTWWQETQLANGQTTWVEVRYTQTFASTPRQLPSPGVGSIGTVAFEEAGATMGSGQKEETAGAGRSGGGGVLGMVLGAVGVVGIVRLVLV</sequence>
<feature type="chain" id="PRO_5026017952" evidence="3">
    <location>
        <begin position="22"/>
        <end position="265"/>
    </location>
</feature>
<dbReference type="EMBL" id="ML977143">
    <property type="protein sequence ID" value="KAF1990014.1"/>
    <property type="molecule type" value="Genomic_DNA"/>
</dbReference>
<keyword evidence="2" id="KW-1133">Transmembrane helix</keyword>
<keyword evidence="5" id="KW-1185">Reference proteome</keyword>
<evidence type="ECO:0000256" key="2">
    <source>
        <dbReference type="SAM" id="Phobius"/>
    </source>
</evidence>
<feature type="compositionally biased region" description="Low complexity" evidence="1">
    <location>
        <begin position="62"/>
        <end position="133"/>
    </location>
</feature>
<evidence type="ECO:0000313" key="4">
    <source>
        <dbReference type="EMBL" id="KAF1990014.1"/>
    </source>
</evidence>
<dbReference type="Proteomes" id="UP000800041">
    <property type="component" value="Unassembled WGS sequence"/>
</dbReference>
<dbReference type="AlphaFoldDB" id="A0A6G1HAC5"/>
<keyword evidence="3" id="KW-0732">Signal</keyword>
<name>A0A6G1HAC5_9PEZI</name>
<keyword evidence="2" id="KW-0812">Transmembrane</keyword>
<reference evidence="4" key="1">
    <citation type="journal article" date="2020" name="Stud. Mycol.">
        <title>101 Dothideomycetes genomes: a test case for predicting lifestyles and emergence of pathogens.</title>
        <authorList>
            <person name="Haridas S."/>
            <person name="Albert R."/>
            <person name="Binder M."/>
            <person name="Bloem J."/>
            <person name="Labutti K."/>
            <person name="Salamov A."/>
            <person name="Andreopoulos B."/>
            <person name="Baker S."/>
            <person name="Barry K."/>
            <person name="Bills G."/>
            <person name="Bluhm B."/>
            <person name="Cannon C."/>
            <person name="Castanera R."/>
            <person name="Culley D."/>
            <person name="Daum C."/>
            <person name="Ezra D."/>
            <person name="Gonzalez J."/>
            <person name="Henrissat B."/>
            <person name="Kuo A."/>
            <person name="Liang C."/>
            <person name="Lipzen A."/>
            <person name="Lutzoni F."/>
            <person name="Magnuson J."/>
            <person name="Mondo S."/>
            <person name="Nolan M."/>
            <person name="Ohm R."/>
            <person name="Pangilinan J."/>
            <person name="Park H.-J."/>
            <person name="Ramirez L."/>
            <person name="Alfaro M."/>
            <person name="Sun H."/>
            <person name="Tritt A."/>
            <person name="Yoshinaga Y."/>
            <person name="Zwiers L.-H."/>
            <person name="Turgeon B."/>
            <person name="Goodwin S."/>
            <person name="Spatafora J."/>
            <person name="Crous P."/>
            <person name="Grigoriev I."/>
        </authorList>
    </citation>
    <scope>NUCLEOTIDE SEQUENCE</scope>
    <source>
        <strain evidence="4">CBS 113979</strain>
    </source>
</reference>
<protein>
    <submittedName>
        <fullName evidence="4">Uncharacterized protein</fullName>
    </submittedName>
</protein>
<evidence type="ECO:0000256" key="1">
    <source>
        <dbReference type="SAM" id="MobiDB-lite"/>
    </source>
</evidence>
<evidence type="ECO:0000256" key="3">
    <source>
        <dbReference type="SAM" id="SignalP"/>
    </source>
</evidence>